<dbReference type="InterPro" id="IPR000811">
    <property type="entry name" value="Glyco_trans_35"/>
</dbReference>
<dbReference type="SUPFAM" id="SSF53756">
    <property type="entry name" value="UDP-Glycosyltransferase/glycogen phosphorylase"/>
    <property type="match status" value="1"/>
</dbReference>
<dbReference type="HOGENOM" id="CLU_010198_1_1_0"/>
<gene>
    <name evidence="12" type="ORF">U14_00916</name>
</gene>
<evidence type="ECO:0000256" key="9">
    <source>
        <dbReference type="ARBA" id="ARBA00025174"/>
    </source>
</evidence>
<dbReference type="PROSITE" id="PS00102">
    <property type="entry name" value="PHOSPHORYLASE"/>
    <property type="match status" value="1"/>
</dbReference>
<dbReference type="GO" id="GO:0005980">
    <property type="term" value="P:glycogen catabolic process"/>
    <property type="evidence" value="ECO:0007669"/>
    <property type="project" value="TreeGrafter"/>
</dbReference>
<keyword evidence="6 11" id="KW-0808">Transferase</keyword>
<comment type="similarity">
    <text evidence="3 11">Belongs to the glycogen phosphorylase family.</text>
</comment>
<comment type="catalytic activity">
    <reaction evidence="1 11">
        <text>[(1-&gt;4)-alpha-D-glucosyl](n) + phosphate = [(1-&gt;4)-alpha-D-glucosyl](n-1) + alpha-D-glucose 1-phosphate</text>
        <dbReference type="Rhea" id="RHEA:41732"/>
        <dbReference type="Rhea" id="RHEA-COMP:9584"/>
        <dbReference type="Rhea" id="RHEA-COMP:9586"/>
        <dbReference type="ChEBI" id="CHEBI:15444"/>
        <dbReference type="ChEBI" id="CHEBI:43474"/>
        <dbReference type="ChEBI" id="CHEBI:58601"/>
        <dbReference type="EC" id="2.4.1.1"/>
    </reaction>
</comment>
<dbReference type="InterPro" id="IPR035090">
    <property type="entry name" value="Pyridoxal_P_attach_site"/>
</dbReference>
<proteinExistence type="inferred from homology"/>
<keyword evidence="7 10" id="KW-0663">Pyridoxal phosphate</keyword>
<comment type="function">
    <text evidence="9">Phosphorylase is an important allosteric enzyme in carbohydrate metabolism. Enzymes from different sources differ in their regulatory mechanisms and in their natural substrates. However, all known phosphorylases share catalytic and structural properties.</text>
</comment>
<evidence type="ECO:0000313" key="12">
    <source>
        <dbReference type="EMBL" id="GAK49693.1"/>
    </source>
</evidence>
<dbReference type="Gene3D" id="3.40.50.2000">
    <property type="entry name" value="Glycogen Phosphorylase B"/>
    <property type="match status" value="2"/>
</dbReference>
<dbReference type="STRING" id="1499966.U14_00916"/>
<dbReference type="InterPro" id="IPR011833">
    <property type="entry name" value="Glycg_phsphrylas"/>
</dbReference>
<evidence type="ECO:0000256" key="8">
    <source>
        <dbReference type="ARBA" id="ARBA00023277"/>
    </source>
</evidence>
<dbReference type="GO" id="GO:0030170">
    <property type="term" value="F:pyridoxal phosphate binding"/>
    <property type="evidence" value="ECO:0007669"/>
    <property type="project" value="InterPro"/>
</dbReference>
<dbReference type="EMBL" id="DF820455">
    <property type="protein sequence ID" value="GAK49693.1"/>
    <property type="molecule type" value="Genomic_DNA"/>
</dbReference>
<keyword evidence="4" id="KW-0321">Glycogen metabolism</keyword>
<evidence type="ECO:0000256" key="7">
    <source>
        <dbReference type="ARBA" id="ARBA00022898"/>
    </source>
</evidence>
<evidence type="ECO:0000256" key="10">
    <source>
        <dbReference type="PIRSR" id="PIRSR000460-1"/>
    </source>
</evidence>
<dbReference type="AlphaFoldDB" id="A0A0S6VQY8"/>
<dbReference type="EC" id="2.4.1.1" evidence="11"/>
<evidence type="ECO:0000256" key="5">
    <source>
        <dbReference type="ARBA" id="ARBA00022676"/>
    </source>
</evidence>
<evidence type="ECO:0000256" key="2">
    <source>
        <dbReference type="ARBA" id="ARBA00001933"/>
    </source>
</evidence>
<protein>
    <recommendedName>
        <fullName evidence="11">Alpha-1,4 glucan phosphorylase</fullName>
        <ecNumber evidence="11">2.4.1.1</ecNumber>
    </recommendedName>
</protein>
<evidence type="ECO:0000313" key="13">
    <source>
        <dbReference type="Proteomes" id="UP000030700"/>
    </source>
</evidence>
<keyword evidence="8 11" id="KW-0119">Carbohydrate metabolism</keyword>
<evidence type="ECO:0000256" key="11">
    <source>
        <dbReference type="RuleBase" id="RU000587"/>
    </source>
</evidence>
<evidence type="ECO:0000256" key="1">
    <source>
        <dbReference type="ARBA" id="ARBA00001275"/>
    </source>
</evidence>
<dbReference type="PANTHER" id="PTHR11468">
    <property type="entry name" value="GLYCOGEN PHOSPHORYLASE"/>
    <property type="match status" value="1"/>
</dbReference>
<comment type="function">
    <text evidence="11">Allosteric enzyme that catalyzes the rate-limiting step in glycogen catabolism, the phosphorolytic cleavage of glycogen to produce glucose-1-phosphate, and plays a central role in maintaining cellular and organismal glucose homeostasis.</text>
</comment>
<dbReference type="GO" id="GO:0005737">
    <property type="term" value="C:cytoplasm"/>
    <property type="evidence" value="ECO:0007669"/>
    <property type="project" value="TreeGrafter"/>
</dbReference>
<evidence type="ECO:0000256" key="4">
    <source>
        <dbReference type="ARBA" id="ARBA00022600"/>
    </source>
</evidence>
<reference evidence="12" key="1">
    <citation type="journal article" date="2015" name="PeerJ">
        <title>First genomic representation of candidate bacterial phylum KSB3 points to enhanced environmental sensing as a trigger of wastewater bulking.</title>
        <authorList>
            <person name="Sekiguchi Y."/>
            <person name="Ohashi A."/>
            <person name="Parks D.H."/>
            <person name="Yamauchi T."/>
            <person name="Tyson G.W."/>
            <person name="Hugenholtz P."/>
        </authorList>
    </citation>
    <scope>NUCLEOTIDE SEQUENCE [LARGE SCALE GENOMIC DNA]</scope>
</reference>
<feature type="modified residue" description="N6-(pyridoxal phosphate)lysine" evidence="10">
    <location>
        <position position="674"/>
    </location>
</feature>
<dbReference type="Pfam" id="PF00343">
    <property type="entry name" value="Phosphorylase"/>
    <property type="match status" value="1"/>
</dbReference>
<dbReference type="FunFam" id="3.40.50.2000:FF:000005">
    <property type="entry name" value="Alpha-1,4 glucan phosphorylase"/>
    <property type="match status" value="1"/>
</dbReference>
<dbReference type="PANTHER" id="PTHR11468:SF3">
    <property type="entry name" value="GLYCOGEN PHOSPHORYLASE, LIVER FORM"/>
    <property type="match status" value="1"/>
</dbReference>
<accession>A0A0S6VQY8</accession>
<dbReference type="Proteomes" id="UP000030700">
    <property type="component" value="Unassembled WGS sequence"/>
</dbReference>
<organism evidence="12">
    <name type="scientific">Candidatus Moduliflexus flocculans</name>
    <dbReference type="NCBI Taxonomy" id="1499966"/>
    <lineage>
        <taxon>Bacteria</taxon>
        <taxon>Candidatus Moduliflexota</taxon>
        <taxon>Candidatus Moduliflexia</taxon>
        <taxon>Candidatus Moduliflexales</taxon>
        <taxon>Candidatus Moduliflexaceae</taxon>
    </lineage>
</organism>
<dbReference type="FunFam" id="3.40.50.2000:FF:000002">
    <property type="entry name" value="Alpha-1,4 glucan phosphorylase"/>
    <property type="match status" value="1"/>
</dbReference>
<dbReference type="PIRSF" id="PIRSF000460">
    <property type="entry name" value="Pprylas_GlgP"/>
    <property type="match status" value="1"/>
</dbReference>
<dbReference type="GO" id="GO:0008184">
    <property type="term" value="F:glycogen phosphorylase activity"/>
    <property type="evidence" value="ECO:0007669"/>
    <property type="project" value="InterPro"/>
</dbReference>
<evidence type="ECO:0000256" key="3">
    <source>
        <dbReference type="ARBA" id="ARBA00006047"/>
    </source>
</evidence>
<dbReference type="NCBIfam" id="TIGR02093">
    <property type="entry name" value="P_ylase"/>
    <property type="match status" value="1"/>
</dbReference>
<comment type="cofactor">
    <cofactor evidence="2 11">
        <name>pyridoxal 5'-phosphate</name>
        <dbReference type="ChEBI" id="CHEBI:597326"/>
    </cofactor>
</comment>
<sequence length="834" mass="96857">MATPRTDLNAVIRQCITEKETEPFINAFIKRLIYTVAKDRYSATERDYYLSAAYAVKDLLVARWTKTQQEYYHQDSKRIYYLSMEFLTGRAMGNNLINLGLYDDCKKALEEAGFDLEALMEYEPDAGLGNGGLGRLAACFMDSMATLQLPGYGYGMRYEYGIFEQKIRDGFQIELPDHWLRYENPWEIARPEFIYPVHFYGEVQQYPLGRGEFGYRWVNTDPVIAMAYDMPIPGYGNNTVNTFRLWSAKSSRDFNLEDFNRGDYMQAVEHKSESETITKVLYPEDSTMQGKELRLKQEYFFSSASLQDILRRYDKVHDSLEQLPDKVAIQLNDTHPALSVVELMRIFIDERHVPWEKAWDMTTRIFAYTNHTILPEALERWRVSLVQRLLPRHLQLVYEINRRFLDQVWIHSPGDYDKLGRMSLIEEGTEKMVRMGNLCIVGSHSVNGVSELHTDIIRKRIFKDFYEHTPEKFNAKTNGITHRRWLLLANRRLSALIKETIGDKFTTDLYELKKLIPLASDPKFQKKWREVKQANKADFANFVEKQFGQVVSPEFIFDVQVKRMHEYKRQLLNLMHVVHSYNYIRRNPKDVFVPRAIFFGGKAAPGYAMAKLIIKLITSVAHLVNNDPLTREKLHVVFLPNYSVSLAQRIFPASDLSEQISTAGTEASGTGNMKFALNGALTIGTLDGANVEIREEVGEDNIFIFGMNAQEVEELKARGYNPMEYYHKNQELKQVIDMIANGFFCPEQPDLFRPITDSLLYHGDPYCLMADFESYLACQRRVADTYTDQKTWTRMSIMNVANMGKFSTDRTIQEYVKDIWHVEPVAINMDMDTE</sequence>
<keyword evidence="5 11" id="KW-0328">Glycosyltransferase</keyword>
<dbReference type="CDD" id="cd04300">
    <property type="entry name" value="GT35_Glycogen_Phosphorylase"/>
    <property type="match status" value="1"/>
</dbReference>
<keyword evidence="13" id="KW-1185">Reference proteome</keyword>
<name>A0A0S6VQY8_9BACT</name>
<evidence type="ECO:0000256" key="6">
    <source>
        <dbReference type="ARBA" id="ARBA00022679"/>
    </source>
</evidence>